<dbReference type="SMART" id="SM00388">
    <property type="entry name" value="HisKA"/>
    <property type="match status" value="1"/>
</dbReference>
<dbReference type="Proteomes" id="UP001620234">
    <property type="component" value="Unassembled WGS sequence"/>
</dbReference>
<feature type="compositionally biased region" description="Low complexity" evidence="9">
    <location>
        <begin position="330"/>
        <end position="343"/>
    </location>
</feature>
<protein>
    <recommendedName>
        <fullName evidence="2">histidine kinase</fullName>
        <ecNumber evidence="2">2.7.13.3</ecNumber>
    </recommendedName>
</protein>
<keyword evidence="5" id="KW-0547">Nucleotide-binding</keyword>
<proteinExistence type="predicted"/>
<evidence type="ECO:0000256" key="2">
    <source>
        <dbReference type="ARBA" id="ARBA00012438"/>
    </source>
</evidence>
<feature type="compositionally biased region" description="Polar residues" evidence="9">
    <location>
        <begin position="195"/>
        <end position="212"/>
    </location>
</feature>
<reference evidence="11 12" key="1">
    <citation type="submission" date="2024-11" db="EMBL/GenBank/DDBJ databases">
        <title>The Natural Products Discovery Center: Release of the First 8490 Sequenced Strains for Exploring Actinobacteria Biosynthetic Diversity.</title>
        <authorList>
            <person name="Kalkreuter E."/>
            <person name="Kautsar S.A."/>
            <person name="Yang D."/>
            <person name="Bader C.D."/>
            <person name="Teijaro C.N."/>
            <person name="Fluegel L."/>
            <person name="Davis C.M."/>
            <person name="Simpson J.R."/>
            <person name="Lauterbach L."/>
            <person name="Steele A.D."/>
            <person name="Gui C."/>
            <person name="Meng S."/>
            <person name="Li G."/>
            <person name="Viehrig K."/>
            <person name="Ye F."/>
            <person name="Su P."/>
            <person name="Kiefer A.F."/>
            <person name="Nichols A."/>
            <person name="Cepeda A.J."/>
            <person name="Yan W."/>
            <person name="Fan B."/>
            <person name="Jiang Y."/>
            <person name="Adhikari A."/>
            <person name="Zheng C.-J."/>
            <person name="Schuster L."/>
            <person name="Cowan T.M."/>
            <person name="Smanski M.J."/>
            <person name="Chevrette M.G."/>
            <person name="De Carvalho L.P.S."/>
            <person name="Shen B."/>
        </authorList>
    </citation>
    <scope>NUCLEOTIDE SEQUENCE [LARGE SCALE GENOMIC DNA]</scope>
    <source>
        <strain evidence="11 12">NPDC077433</strain>
    </source>
</reference>
<feature type="domain" description="Histidine kinase" evidence="10">
    <location>
        <begin position="166"/>
        <end position="462"/>
    </location>
</feature>
<dbReference type="Gene3D" id="3.30.450.20">
    <property type="entry name" value="PAS domain"/>
    <property type="match status" value="1"/>
</dbReference>
<dbReference type="InterPro" id="IPR036890">
    <property type="entry name" value="HATPase_C_sf"/>
</dbReference>
<dbReference type="InterPro" id="IPR005467">
    <property type="entry name" value="His_kinase_dom"/>
</dbReference>
<evidence type="ECO:0000256" key="3">
    <source>
        <dbReference type="ARBA" id="ARBA00022553"/>
    </source>
</evidence>
<name>A0ABW8L9Z8_9GAMM</name>
<organism evidence="11 12">
    <name type="scientific">Psychrobacter namhaensis</name>
    <dbReference type="NCBI Taxonomy" id="292734"/>
    <lineage>
        <taxon>Bacteria</taxon>
        <taxon>Pseudomonadati</taxon>
        <taxon>Pseudomonadota</taxon>
        <taxon>Gammaproteobacteria</taxon>
        <taxon>Moraxellales</taxon>
        <taxon>Moraxellaceae</taxon>
        <taxon>Psychrobacter</taxon>
    </lineage>
</organism>
<dbReference type="SUPFAM" id="SSF55874">
    <property type="entry name" value="ATPase domain of HSP90 chaperone/DNA topoisomerase II/histidine kinase"/>
    <property type="match status" value="1"/>
</dbReference>
<dbReference type="PRINTS" id="PR00344">
    <property type="entry name" value="BCTRLSENSOR"/>
</dbReference>
<keyword evidence="4" id="KW-0808">Transferase</keyword>
<evidence type="ECO:0000256" key="5">
    <source>
        <dbReference type="ARBA" id="ARBA00022741"/>
    </source>
</evidence>
<dbReference type="SUPFAM" id="SSF47384">
    <property type="entry name" value="Homodimeric domain of signal transducing histidine kinase"/>
    <property type="match status" value="1"/>
</dbReference>
<keyword evidence="3" id="KW-0597">Phosphoprotein</keyword>
<evidence type="ECO:0000256" key="7">
    <source>
        <dbReference type="ARBA" id="ARBA00022840"/>
    </source>
</evidence>
<gene>
    <name evidence="11" type="ORF">ACI2I3_10380</name>
</gene>
<keyword evidence="6" id="KW-0418">Kinase</keyword>
<comment type="caution">
    <text evidence="11">The sequence shown here is derived from an EMBL/GenBank/DDBJ whole genome shotgun (WGS) entry which is preliminary data.</text>
</comment>
<evidence type="ECO:0000256" key="6">
    <source>
        <dbReference type="ARBA" id="ARBA00022777"/>
    </source>
</evidence>
<dbReference type="PANTHER" id="PTHR43065">
    <property type="entry name" value="SENSOR HISTIDINE KINASE"/>
    <property type="match status" value="1"/>
</dbReference>
<evidence type="ECO:0000313" key="11">
    <source>
        <dbReference type="EMBL" id="MFK4001741.1"/>
    </source>
</evidence>
<dbReference type="InterPro" id="IPR003661">
    <property type="entry name" value="HisK_dim/P_dom"/>
</dbReference>
<sequence length="467" mass="52615">MTTDLITAKPTPDLAFISQHLFTAILWVDDMLSITWLNAQAEHLLAISSGRLLNQSVLTLLAPEELKSKNSTATYDDEIEGQTCSLTERFYQAKQYQQPFIDHDHIISTPLNGNLPLSIDYSVTPVTYEQQPYFIIEIWGKDRQSRISEEQRQQQQYGVARHMLRSVAHEIKNPLAGIRGAAQLLQRQFIKFSDTPTFSPQSSDTATPSTSVLDHNNLDHNSNLQKTAIKLRNYTDIIISETDRLTHLIGQFLGSNQLPSWQTLNIHEPLEHVLTLIRHQYPQVTLQRDYDLSLPELCADKDQLIQVFLNLINNACESMTEFEQTLQQNKSPQSKDSPSLSSQTDRDCDGGNWAYQPTLHIQTRVAFQHTISGQQHKQVVQVNITDNGSGIDPALIGQIFFPMVTSRATGTGLGLSIVQDIISHHHGMIDVSSTQSHSPNDGFKNNHSNSQTCFTLYLPFTQPLMEA</sequence>
<evidence type="ECO:0000256" key="9">
    <source>
        <dbReference type="SAM" id="MobiDB-lite"/>
    </source>
</evidence>
<evidence type="ECO:0000256" key="8">
    <source>
        <dbReference type="ARBA" id="ARBA00023012"/>
    </source>
</evidence>
<dbReference type="CDD" id="cd00082">
    <property type="entry name" value="HisKA"/>
    <property type="match status" value="1"/>
</dbReference>
<dbReference type="Pfam" id="PF02518">
    <property type="entry name" value="HATPase_c"/>
    <property type="match status" value="1"/>
</dbReference>
<keyword evidence="8" id="KW-0902">Two-component regulatory system</keyword>
<dbReference type="InterPro" id="IPR036097">
    <property type="entry name" value="HisK_dim/P_sf"/>
</dbReference>
<dbReference type="PROSITE" id="PS50109">
    <property type="entry name" value="HIS_KIN"/>
    <property type="match status" value="1"/>
</dbReference>
<comment type="catalytic activity">
    <reaction evidence="1">
        <text>ATP + protein L-histidine = ADP + protein N-phospho-L-histidine.</text>
        <dbReference type="EC" id="2.7.13.3"/>
    </reaction>
</comment>
<evidence type="ECO:0000313" key="12">
    <source>
        <dbReference type="Proteomes" id="UP001620234"/>
    </source>
</evidence>
<keyword evidence="7" id="KW-0067">ATP-binding</keyword>
<dbReference type="Gene3D" id="1.10.287.130">
    <property type="match status" value="1"/>
</dbReference>
<dbReference type="EC" id="2.7.13.3" evidence="2"/>
<dbReference type="Gene3D" id="3.30.565.10">
    <property type="entry name" value="Histidine kinase-like ATPase, C-terminal domain"/>
    <property type="match status" value="1"/>
</dbReference>
<dbReference type="InterPro" id="IPR004358">
    <property type="entry name" value="Sig_transdc_His_kin-like_C"/>
</dbReference>
<feature type="region of interest" description="Disordered" evidence="9">
    <location>
        <begin position="195"/>
        <end position="218"/>
    </location>
</feature>
<dbReference type="Pfam" id="PF00512">
    <property type="entry name" value="HisKA"/>
    <property type="match status" value="1"/>
</dbReference>
<feature type="region of interest" description="Disordered" evidence="9">
    <location>
        <begin position="323"/>
        <end position="348"/>
    </location>
</feature>
<evidence type="ECO:0000256" key="1">
    <source>
        <dbReference type="ARBA" id="ARBA00000085"/>
    </source>
</evidence>
<evidence type="ECO:0000256" key="4">
    <source>
        <dbReference type="ARBA" id="ARBA00022679"/>
    </source>
</evidence>
<dbReference type="EMBL" id="JBJDPD010000020">
    <property type="protein sequence ID" value="MFK4001741.1"/>
    <property type="molecule type" value="Genomic_DNA"/>
</dbReference>
<accession>A0ABW8L9Z8</accession>
<keyword evidence="12" id="KW-1185">Reference proteome</keyword>
<dbReference type="PANTHER" id="PTHR43065:SF16">
    <property type="entry name" value="SENSORY HISTIDINE KINASE_PHOSPHATASE NTRB"/>
    <property type="match status" value="1"/>
</dbReference>
<dbReference type="InterPro" id="IPR003594">
    <property type="entry name" value="HATPase_dom"/>
</dbReference>
<dbReference type="SMART" id="SM00387">
    <property type="entry name" value="HATPase_c"/>
    <property type="match status" value="1"/>
</dbReference>
<dbReference type="RefSeq" id="WP_404672322.1">
    <property type="nucleotide sequence ID" value="NZ_JBJDPD010000020.1"/>
</dbReference>
<evidence type="ECO:0000259" key="10">
    <source>
        <dbReference type="PROSITE" id="PS50109"/>
    </source>
</evidence>